<gene>
    <name evidence="2" type="ORF">SAMN05444145_102319</name>
</gene>
<evidence type="ECO:0000256" key="1">
    <source>
        <dbReference type="SAM" id="SignalP"/>
    </source>
</evidence>
<reference evidence="2 3" key="1">
    <citation type="submission" date="2016-10" db="EMBL/GenBank/DDBJ databases">
        <authorList>
            <person name="de Groot N.N."/>
        </authorList>
    </citation>
    <scope>NUCLEOTIDE SEQUENCE [LARGE SCALE GENOMIC DNA]</scope>
    <source>
        <strain evidence="2 3">DSM 25383</strain>
    </source>
</reference>
<dbReference type="STRING" id="1033731.SAMN05444145_102319"/>
<dbReference type="AlphaFoldDB" id="A0A1H3ZRG1"/>
<keyword evidence="3" id="KW-1185">Reference proteome</keyword>
<dbReference type="PROSITE" id="PS51257">
    <property type="entry name" value="PROKAR_LIPOPROTEIN"/>
    <property type="match status" value="1"/>
</dbReference>
<dbReference type="Proteomes" id="UP000183253">
    <property type="component" value="Unassembled WGS sequence"/>
</dbReference>
<dbReference type="OrthoDB" id="1004082at2"/>
<feature type="signal peptide" evidence="1">
    <location>
        <begin position="1"/>
        <end position="15"/>
    </location>
</feature>
<evidence type="ECO:0008006" key="4">
    <source>
        <dbReference type="Google" id="ProtNLM"/>
    </source>
</evidence>
<dbReference type="EMBL" id="FNRI01000002">
    <property type="protein sequence ID" value="SEA26353.1"/>
    <property type="molecule type" value="Genomic_DNA"/>
</dbReference>
<dbReference type="RefSeq" id="WP_010263043.1">
    <property type="nucleotide sequence ID" value="NZ_CAEG01000012.1"/>
</dbReference>
<organism evidence="2 3">
    <name type="scientific">Alistipes timonensis JC136</name>
    <dbReference type="NCBI Taxonomy" id="1033731"/>
    <lineage>
        <taxon>Bacteria</taxon>
        <taxon>Pseudomonadati</taxon>
        <taxon>Bacteroidota</taxon>
        <taxon>Bacteroidia</taxon>
        <taxon>Bacteroidales</taxon>
        <taxon>Rikenellaceae</taxon>
        <taxon>Alistipes</taxon>
    </lineage>
</organism>
<name>A0A1H3ZRG1_9BACT</name>
<proteinExistence type="predicted"/>
<keyword evidence="1" id="KW-0732">Signal</keyword>
<evidence type="ECO:0000313" key="3">
    <source>
        <dbReference type="Proteomes" id="UP000183253"/>
    </source>
</evidence>
<feature type="chain" id="PRO_5012678441" description="Fimbrillin-like" evidence="1">
    <location>
        <begin position="16"/>
        <end position="179"/>
    </location>
</feature>
<sequence length="179" mass="19696">MKKILFLLFAAAAFAACNDNDGAPKIRYASTNDGIVNGHLQGINMFFYGRAVATDDTGDAYTDDEALFEFAGGPSGDSEYFALYMHKTRFAASMPPFEMKIPHTHYTGKGNSIAFSEESIVPEAILPGQDGYQPLPSYTLTEVEGTIDGVNCRVSFTCTVPKLEKTYRMEYEGKLIIKE</sequence>
<evidence type="ECO:0000313" key="2">
    <source>
        <dbReference type="EMBL" id="SEA26353.1"/>
    </source>
</evidence>
<accession>A0A1H3ZRG1</accession>
<protein>
    <recommendedName>
        <fullName evidence="4">Fimbrillin-like</fullName>
    </recommendedName>
</protein>